<dbReference type="InterPro" id="IPR027417">
    <property type="entry name" value="P-loop_NTPase"/>
</dbReference>
<accession>A0ABD0YPX7</accession>
<dbReference type="Gene3D" id="3.40.50.300">
    <property type="entry name" value="P-loop containing nucleotide triphosphate hydrolases"/>
    <property type="match status" value="1"/>
</dbReference>
<dbReference type="SUPFAM" id="SSF82051">
    <property type="entry name" value="Obg GTP-binding protein N-terminal domain"/>
    <property type="match status" value="1"/>
</dbReference>
<dbReference type="InterPro" id="IPR045086">
    <property type="entry name" value="OBG_GTPase"/>
</dbReference>
<sequence length="359" mass="39075">MDSLRLLVKGGAGGMGFPKYGGLGGPGGNVCVVGKEGITLKDVLKTFKTKQVKAGNGENSHKNCILGEKGNDVIIEAPLGISLYDETGAKIGEVNREDDTVIIAHGGVGGCPETGHSGCRGQSRMVTFDLKLIADVGLVGFPNAGKSTLLSALSNARPKIASYPFTTLMPNIGTIKYPDLRQITVADLPGLIEGAHANLGMGHKFLKHVERTRLLLVVVDVGGFQLGPRYSARSCLETIVLLNKELELYREDLIHKPAILIINKMDKTGSREMYEYILEAMKDIKGVIQDTPEIFRPHNPLTFERIVGISAREKENSQIEEVKAHIKDVLDNTITKTIDEQLIVETLEKRLRTDCPLLI</sequence>
<dbReference type="CDD" id="cd01898">
    <property type="entry name" value="Obg"/>
    <property type="match status" value="1"/>
</dbReference>
<evidence type="ECO:0000313" key="6">
    <source>
        <dbReference type="Proteomes" id="UP001558652"/>
    </source>
</evidence>
<dbReference type="PROSITE" id="PS51883">
    <property type="entry name" value="OBG"/>
    <property type="match status" value="1"/>
</dbReference>
<dbReference type="PANTHER" id="PTHR11702:SF43">
    <property type="entry name" value="GTP-BINDING PROTEIN 10"/>
    <property type="match status" value="1"/>
</dbReference>
<keyword evidence="6" id="KW-1185">Reference proteome</keyword>
<dbReference type="Pfam" id="PF01018">
    <property type="entry name" value="GTP1_OBG"/>
    <property type="match status" value="1"/>
</dbReference>
<evidence type="ECO:0000256" key="2">
    <source>
        <dbReference type="ARBA" id="ARBA00023134"/>
    </source>
</evidence>
<name>A0ABD0YPX7_9HEMI</name>
<dbReference type="EMBL" id="JBFDAA010000004">
    <property type="protein sequence ID" value="KAL1137950.1"/>
    <property type="molecule type" value="Genomic_DNA"/>
</dbReference>
<keyword evidence="1" id="KW-0547">Nucleotide-binding</keyword>
<dbReference type="AlphaFoldDB" id="A0ABD0YPX7"/>
<dbReference type="GO" id="GO:0005525">
    <property type="term" value="F:GTP binding"/>
    <property type="evidence" value="ECO:0007669"/>
    <property type="project" value="UniProtKB-KW"/>
</dbReference>
<evidence type="ECO:0000313" key="5">
    <source>
        <dbReference type="EMBL" id="KAL1137950.1"/>
    </source>
</evidence>
<organism evidence="5 6">
    <name type="scientific">Ranatra chinensis</name>
    <dbReference type="NCBI Taxonomy" id="642074"/>
    <lineage>
        <taxon>Eukaryota</taxon>
        <taxon>Metazoa</taxon>
        <taxon>Ecdysozoa</taxon>
        <taxon>Arthropoda</taxon>
        <taxon>Hexapoda</taxon>
        <taxon>Insecta</taxon>
        <taxon>Pterygota</taxon>
        <taxon>Neoptera</taxon>
        <taxon>Paraneoptera</taxon>
        <taxon>Hemiptera</taxon>
        <taxon>Heteroptera</taxon>
        <taxon>Panheteroptera</taxon>
        <taxon>Nepomorpha</taxon>
        <taxon>Nepidae</taxon>
        <taxon>Ranatrinae</taxon>
        <taxon>Ranatra</taxon>
    </lineage>
</organism>
<evidence type="ECO:0008006" key="7">
    <source>
        <dbReference type="Google" id="ProtNLM"/>
    </source>
</evidence>
<dbReference type="Pfam" id="PF01926">
    <property type="entry name" value="MMR_HSR1"/>
    <property type="match status" value="1"/>
</dbReference>
<dbReference type="Proteomes" id="UP001558652">
    <property type="component" value="Unassembled WGS sequence"/>
</dbReference>
<feature type="domain" description="OBG-type G" evidence="3">
    <location>
        <begin position="134"/>
        <end position="318"/>
    </location>
</feature>
<evidence type="ECO:0000259" key="4">
    <source>
        <dbReference type="PROSITE" id="PS51883"/>
    </source>
</evidence>
<evidence type="ECO:0000259" key="3">
    <source>
        <dbReference type="PROSITE" id="PS51710"/>
    </source>
</evidence>
<dbReference type="InterPro" id="IPR031167">
    <property type="entry name" value="G_OBG"/>
</dbReference>
<proteinExistence type="predicted"/>
<dbReference type="InterPro" id="IPR036726">
    <property type="entry name" value="GTP1_OBG_dom_sf"/>
</dbReference>
<dbReference type="Gene3D" id="2.70.210.12">
    <property type="entry name" value="GTP1/OBG domain"/>
    <property type="match status" value="1"/>
</dbReference>
<protein>
    <recommendedName>
        <fullName evidence="7">GTP-binding protein 10</fullName>
    </recommendedName>
</protein>
<dbReference type="PANTHER" id="PTHR11702">
    <property type="entry name" value="DEVELOPMENTALLY REGULATED GTP-BINDING PROTEIN-RELATED"/>
    <property type="match status" value="1"/>
</dbReference>
<reference evidence="5 6" key="1">
    <citation type="submission" date="2024-07" db="EMBL/GenBank/DDBJ databases">
        <title>Chromosome-level genome assembly of the water stick insect Ranatra chinensis (Heteroptera: Nepidae).</title>
        <authorList>
            <person name="Liu X."/>
        </authorList>
    </citation>
    <scope>NUCLEOTIDE SEQUENCE [LARGE SCALE GENOMIC DNA]</scope>
    <source>
        <strain evidence="5">Cailab_2021Rc</strain>
        <tissue evidence="5">Muscle</tissue>
    </source>
</reference>
<dbReference type="InterPro" id="IPR006169">
    <property type="entry name" value="GTP1_OBG_dom"/>
</dbReference>
<dbReference type="SUPFAM" id="SSF52540">
    <property type="entry name" value="P-loop containing nucleoside triphosphate hydrolases"/>
    <property type="match status" value="1"/>
</dbReference>
<feature type="domain" description="Obg" evidence="4">
    <location>
        <begin position="1"/>
        <end position="133"/>
    </location>
</feature>
<comment type="caution">
    <text evidence="5">The sequence shown here is derived from an EMBL/GenBank/DDBJ whole genome shotgun (WGS) entry which is preliminary data.</text>
</comment>
<dbReference type="InterPro" id="IPR006073">
    <property type="entry name" value="GTP-bd"/>
</dbReference>
<dbReference type="PROSITE" id="PS51710">
    <property type="entry name" value="G_OBG"/>
    <property type="match status" value="1"/>
</dbReference>
<gene>
    <name evidence="5" type="ORF">AAG570_009645</name>
</gene>
<keyword evidence="2" id="KW-0342">GTP-binding</keyword>
<dbReference type="PRINTS" id="PR00326">
    <property type="entry name" value="GTP1OBG"/>
</dbReference>
<dbReference type="GO" id="GO:0042254">
    <property type="term" value="P:ribosome biogenesis"/>
    <property type="evidence" value="ECO:0007669"/>
    <property type="project" value="UniProtKB-UniRule"/>
</dbReference>
<evidence type="ECO:0000256" key="1">
    <source>
        <dbReference type="ARBA" id="ARBA00022741"/>
    </source>
</evidence>